<evidence type="ECO:0000256" key="2">
    <source>
        <dbReference type="ARBA" id="ARBA00022553"/>
    </source>
</evidence>
<dbReference type="EMBL" id="CP136508">
    <property type="protein sequence ID" value="WUR14338.1"/>
    <property type="molecule type" value="Genomic_DNA"/>
</dbReference>
<evidence type="ECO:0000259" key="3">
    <source>
        <dbReference type="PROSITE" id="PS50075"/>
    </source>
</evidence>
<evidence type="ECO:0000313" key="5">
    <source>
        <dbReference type="Proteomes" id="UP000321323"/>
    </source>
</evidence>
<gene>
    <name evidence="4" type="ORF">E7V67_004335</name>
</gene>
<accession>A0ABZ1UQJ1</accession>
<dbReference type="InterPro" id="IPR045851">
    <property type="entry name" value="AMP-bd_C_sf"/>
</dbReference>
<dbReference type="InterPro" id="IPR036736">
    <property type="entry name" value="ACP-like_sf"/>
</dbReference>
<dbReference type="InterPro" id="IPR000873">
    <property type="entry name" value="AMP-dep_synth/lig_dom"/>
</dbReference>
<dbReference type="SUPFAM" id="SSF56801">
    <property type="entry name" value="Acetyl-CoA synthetase-like"/>
    <property type="match status" value="1"/>
</dbReference>
<keyword evidence="5" id="KW-1185">Reference proteome</keyword>
<dbReference type="Gene3D" id="3.40.50.980">
    <property type="match status" value="2"/>
</dbReference>
<protein>
    <submittedName>
        <fullName evidence="4">Non-ribosomal peptide synthetase</fullName>
    </submittedName>
</protein>
<dbReference type="PANTHER" id="PTHR45527">
    <property type="entry name" value="NONRIBOSOMAL PEPTIDE SYNTHETASE"/>
    <property type="match status" value="1"/>
</dbReference>
<sequence>MFELFAQACAASPARAALVTATLRLSYAELAQRVLRCAGELERQACGPLVAFELARPQAVVLMLACLKAGKTFLPIDAGTAPAVRDQMLGSVACDTLVEQLDLDSGVPSLRQLAPAVASTARPDPARFDGVMSLMFTSGSTGRPKAVMVRAASVRNLLHAPDFFTLRPEDVFATYSPLSFDASTFEIFTPLLNGNTLVVLDKNEVLAASALAAAVRREGISVLWLTAGLFQAMVLAGQCAGLAGLRTLLVGGDKVDWHAARRFLALAPQVALYNGYGPTENTVFTTVARLDVAVLDGAPGVVPIGRPVRGVQCVLRDDSGELLSGPASGRLLVGGAGLAAGYVGTTGNEAFLDHPQAVGGRFYDTGDQVRRDSAGTYYFIGRQDAQVKLNGHRVDLNGIAQRCIEAGLAPRVIAWCHAALGGLVLACADGGPDRVTVADARIDAVLSAWERPKRIVNLAEWALNANGKTDAAALRARAEALISAAPVAGDDAAAAADPLVALAEQLLGVRIQDRRAKLFALGFDSVSMLGLQAGLNERFGADLDLLDIYEAASLAGIEELLRDRCCI</sequence>
<proteinExistence type="predicted"/>
<dbReference type="PANTHER" id="PTHR45527:SF1">
    <property type="entry name" value="FATTY ACID SYNTHASE"/>
    <property type="match status" value="1"/>
</dbReference>
<organism evidence="4 5">
    <name type="scientific">[Empedobacter] haloabium</name>
    <dbReference type="NCBI Taxonomy" id="592317"/>
    <lineage>
        <taxon>Bacteria</taxon>
        <taxon>Pseudomonadati</taxon>
        <taxon>Pseudomonadota</taxon>
        <taxon>Betaproteobacteria</taxon>
        <taxon>Burkholderiales</taxon>
        <taxon>Oxalobacteraceae</taxon>
        <taxon>Telluria group</taxon>
        <taxon>Telluria group incertae sedis</taxon>
    </lineage>
</organism>
<reference evidence="4 5" key="1">
    <citation type="journal article" date="2019" name="Int. J. Syst. Evol. Microbiol.">
        <title>The Draft Whole-Genome Sequence of the Antibiotic Producer Empedobacter haloabium ATCC 31962 Provides Indications for Its Taxonomic Reclassification.</title>
        <authorList>
            <person name="Miess H."/>
            <person name="Arlt P."/>
            <person name="Apel A.K."/>
            <person name="Weber T."/>
            <person name="Nieselt K."/>
            <person name="Hanssen F."/>
            <person name="Czemmel S."/>
            <person name="Nahnsen S."/>
            <person name="Gross H."/>
        </authorList>
    </citation>
    <scope>NUCLEOTIDE SEQUENCE [LARGE SCALE GENOMIC DNA]</scope>
    <source>
        <strain evidence="4 5">ATCC 31962</strain>
    </source>
</reference>
<dbReference type="Pfam" id="PF00501">
    <property type="entry name" value="AMP-binding"/>
    <property type="match status" value="1"/>
</dbReference>
<dbReference type="InterPro" id="IPR009081">
    <property type="entry name" value="PP-bd_ACP"/>
</dbReference>
<dbReference type="Gene3D" id="3.30.300.30">
    <property type="match status" value="1"/>
</dbReference>
<dbReference type="Proteomes" id="UP000321323">
    <property type="component" value="Chromosome"/>
</dbReference>
<keyword evidence="2" id="KW-0597">Phosphoprotein</keyword>
<dbReference type="Gene3D" id="2.30.38.10">
    <property type="entry name" value="Luciferase, Domain 3"/>
    <property type="match status" value="1"/>
</dbReference>
<dbReference type="PROSITE" id="PS50075">
    <property type="entry name" value="CARRIER"/>
    <property type="match status" value="1"/>
</dbReference>
<feature type="domain" description="Carrier" evidence="3">
    <location>
        <begin position="490"/>
        <end position="565"/>
    </location>
</feature>
<dbReference type="Pfam" id="PF00550">
    <property type="entry name" value="PP-binding"/>
    <property type="match status" value="1"/>
</dbReference>
<dbReference type="PROSITE" id="PS00455">
    <property type="entry name" value="AMP_BINDING"/>
    <property type="match status" value="1"/>
</dbReference>
<evidence type="ECO:0000313" key="4">
    <source>
        <dbReference type="EMBL" id="WUR14338.1"/>
    </source>
</evidence>
<dbReference type="InterPro" id="IPR020845">
    <property type="entry name" value="AMP-binding_CS"/>
</dbReference>
<dbReference type="SMART" id="SM00823">
    <property type="entry name" value="PKS_PP"/>
    <property type="match status" value="1"/>
</dbReference>
<dbReference type="InterPro" id="IPR020806">
    <property type="entry name" value="PKS_PP-bd"/>
</dbReference>
<dbReference type="SUPFAM" id="SSF47336">
    <property type="entry name" value="ACP-like"/>
    <property type="match status" value="1"/>
</dbReference>
<name>A0ABZ1UQJ1_9BURK</name>
<dbReference type="Gene3D" id="1.10.1200.10">
    <property type="entry name" value="ACP-like"/>
    <property type="match status" value="1"/>
</dbReference>
<evidence type="ECO:0000256" key="1">
    <source>
        <dbReference type="ARBA" id="ARBA00022450"/>
    </source>
</evidence>
<keyword evidence="1" id="KW-0596">Phosphopantetheine</keyword>